<evidence type="ECO:0000313" key="2">
    <source>
        <dbReference type="EMBL" id="KAF2691894.1"/>
    </source>
</evidence>
<organism evidence="2 3">
    <name type="scientific">Lentithecium fluviatile CBS 122367</name>
    <dbReference type="NCBI Taxonomy" id="1168545"/>
    <lineage>
        <taxon>Eukaryota</taxon>
        <taxon>Fungi</taxon>
        <taxon>Dikarya</taxon>
        <taxon>Ascomycota</taxon>
        <taxon>Pezizomycotina</taxon>
        <taxon>Dothideomycetes</taxon>
        <taxon>Pleosporomycetidae</taxon>
        <taxon>Pleosporales</taxon>
        <taxon>Massarineae</taxon>
        <taxon>Lentitheciaceae</taxon>
        <taxon>Lentithecium</taxon>
    </lineage>
</organism>
<reference evidence="2" key="1">
    <citation type="journal article" date="2020" name="Stud. Mycol.">
        <title>101 Dothideomycetes genomes: a test case for predicting lifestyles and emergence of pathogens.</title>
        <authorList>
            <person name="Haridas S."/>
            <person name="Albert R."/>
            <person name="Binder M."/>
            <person name="Bloem J."/>
            <person name="Labutti K."/>
            <person name="Salamov A."/>
            <person name="Andreopoulos B."/>
            <person name="Baker S."/>
            <person name="Barry K."/>
            <person name="Bills G."/>
            <person name="Bluhm B."/>
            <person name="Cannon C."/>
            <person name="Castanera R."/>
            <person name="Culley D."/>
            <person name="Daum C."/>
            <person name="Ezra D."/>
            <person name="Gonzalez J."/>
            <person name="Henrissat B."/>
            <person name="Kuo A."/>
            <person name="Liang C."/>
            <person name="Lipzen A."/>
            <person name="Lutzoni F."/>
            <person name="Magnuson J."/>
            <person name="Mondo S."/>
            <person name="Nolan M."/>
            <person name="Ohm R."/>
            <person name="Pangilinan J."/>
            <person name="Park H.-J."/>
            <person name="Ramirez L."/>
            <person name="Alfaro M."/>
            <person name="Sun H."/>
            <person name="Tritt A."/>
            <person name="Yoshinaga Y."/>
            <person name="Zwiers L.-H."/>
            <person name="Turgeon B."/>
            <person name="Goodwin S."/>
            <person name="Spatafora J."/>
            <person name="Crous P."/>
            <person name="Grigoriev I."/>
        </authorList>
    </citation>
    <scope>NUCLEOTIDE SEQUENCE</scope>
    <source>
        <strain evidence="2">CBS 122367</strain>
    </source>
</reference>
<keyword evidence="1" id="KW-1133">Transmembrane helix</keyword>
<keyword evidence="3" id="KW-1185">Reference proteome</keyword>
<accession>A0A6G1JMX5</accession>
<dbReference type="AlphaFoldDB" id="A0A6G1JMX5"/>
<protein>
    <submittedName>
        <fullName evidence="2">Uncharacterized protein</fullName>
    </submittedName>
</protein>
<feature type="transmembrane region" description="Helical" evidence="1">
    <location>
        <begin position="73"/>
        <end position="100"/>
    </location>
</feature>
<gene>
    <name evidence="2" type="ORF">K458DRAFT_381739</name>
</gene>
<name>A0A6G1JMX5_9PLEO</name>
<sequence length="152" mass="16990">MDMDKVQGVVQGHRIPSVLGYFKEWYRVWFKTTGSLWGCLTARIWNKVWFKATGSLQCLDEIMVSGLVGCWQYMVVGLVQVVVYMVGLSLVVWFGGLVLIKGPEPPIAYTPPAPLCGTPAPPVAVSVDVIFELKPQTQPFRIRMLSSAYDKH</sequence>
<evidence type="ECO:0000256" key="1">
    <source>
        <dbReference type="SAM" id="Phobius"/>
    </source>
</evidence>
<dbReference type="EMBL" id="MU005569">
    <property type="protein sequence ID" value="KAF2691894.1"/>
    <property type="molecule type" value="Genomic_DNA"/>
</dbReference>
<proteinExistence type="predicted"/>
<keyword evidence="1" id="KW-0472">Membrane</keyword>
<keyword evidence="1" id="KW-0812">Transmembrane</keyword>
<evidence type="ECO:0000313" key="3">
    <source>
        <dbReference type="Proteomes" id="UP000799291"/>
    </source>
</evidence>
<dbReference type="Proteomes" id="UP000799291">
    <property type="component" value="Unassembled WGS sequence"/>
</dbReference>